<sequence>MKKLVICLLLLCSVSAFAQNPAIKIEKSGKGTPVLFLPGFITPGSMWTETANNLKGKYETHFVSYAGFNGIAPIAMPWYSTIKKELVEYIKVNKLKRLILIGHSMGGNLAVDLAAELGDVVEKVIIVDALACMREVMMPGVPAESLQYESPYNKQMLEMGADAFAQTATMMGQGMTSVTEKQELIKSWILEADRKTYVFGYTDLLKLDLRPTLTQVKVPVLILGAPFPTKEIVLPNYEKQYANLANKKLEIAPGGRHYIMYDQPEWLYIQMNTFLAQ</sequence>
<keyword evidence="1" id="KW-0732">Signal</keyword>
<comment type="caution">
    <text evidence="3">The sequence shown here is derived from an EMBL/GenBank/DDBJ whole genome shotgun (WGS) entry which is preliminary data.</text>
</comment>
<accession>A0A401UBA1</accession>
<dbReference type="RefSeq" id="WP_127122807.1">
    <property type="nucleotide sequence ID" value="NZ_BHXQ01000004.1"/>
</dbReference>
<evidence type="ECO:0000256" key="1">
    <source>
        <dbReference type="SAM" id="SignalP"/>
    </source>
</evidence>
<name>A0A401UBA1_9BACT</name>
<feature type="domain" description="AB hydrolase-1" evidence="2">
    <location>
        <begin position="34"/>
        <end position="267"/>
    </location>
</feature>
<dbReference type="EMBL" id="BHXQ01000004">
    <property type="protein sequence ID" value="GCC52161.1"/>
    <property type="molecule type" value="Genomic_DNA"/>
</dbReference>
<dbReference type="GO" id="GO:0016787">
    <property type="term" value="F:hydrolase activity"/>
    <property type="evidence" value="ECO:0007669"/>
    <property type="project" value="UniProtKB-KW"/>
</dbReference>
<keyword evidence="4" id="KW-1185">Reference proteome</keyword>
<feature type="chain" id="PRO_5019380096" evidence="1">
    <location>
        <begin position="19"/>
        <end position="277"/>
    </location>
</feature>
<dbReference type="SUPFAM" id="SSF53474">
    <property type="entry name" value="alpha/beta-Hydrolases"/>
    <property type="match status" value="1"/>
</dbReference>
<protein>
    <submittedName>
        <fullName evidence="3">Alpha/beta hydrolase</fullName>
    </submittedName>
</protein>
<organism evidence="3 4">
    <name type="scientific">Chryseotalea sanaruensis</name>
    <dbReference type="NCBI Taxonomy" id="2482724"/>
    <lineage>
        <taxon>Bacteria</taxon>
        <taxon>Pseudomonadati</taxon>
        <taxon>Bacteroidota</taxon>
        <taxon>Cytophagia</taxon>
        <taxon>Cytophagales</taxon>
        <taxon>Chryseotaleaceae</taxon>
        <taxon>Chryseotalea</taxon>
    </lineage>
</organism>
<gene>
    <name evidence="3" type="ORF">SanaruYs_23970</name>
</gene>
<proteinExistence type="predicted"/>
<feature type="signal peptide" evidence="1">
    <location>
        <begin position="1"/>
        <end position="18"/>
    </location>
</feature>
<dbReference type="Gene3D" id="3.40.50.1820">
    <property type="entry name" value="alpha/beta hydrolase"/>
    <property type="match status" value="1"/>
</dbReference>
<dbReference type="InterPro" id="IPR029058">
    <property type="entry name" value="AB_hydrolase_fold"/>
</dbReference>
<dbReference type="Proteomes" id="UP000288227">
    <property type="component" value="Unassembled WGS sequence"/>
</dbReference>
<dbReference type="Pfam" id="PF12697">
    <property type="entry name" value="Abhydrolase_6"/>
    <property type="match status" value="1"/>
</dbReference>
<dbReference type="AlphaFoldDB" id="A0A401UBA1"/>
<dbReference type="InterPro" id="IPR000073">
    <property type="entry name" value="AB_hydrolase_1"/>
</dbReference>
<dbReference type="InterPro" id="IPR050266">
    <property type="entry name" value="AB_hydrolase_sf"/>
</dbReference>
<keyword evidence="3" id="KW-0378">Hydrolase</keyword>
<reference evidence="3 4" key="1">
    <citation type="submission" date="2018-11" db="EMBL/GenBank/DDBJ databases">
        <title>Chryseotalea sanarue gen. nov., sp., nov., a member of the family Cytophagaceae, isolated from a brackish lake in Hamamatsu Japan.</title>
        <authorList>
            <person name="Maejima Y."/>
            <person name="Iino T."/>
            <person name="Muraguchi Y."/>
            <person name="Fukuda K."/>
            <person name="Ohkuma M."/>
            <person name="Moriuchi R."/>
            <person name="Dohra H."/>
            <person name="Kimbara K."/>
            <person name="Shintani M."/>
        </authorList>
    </citation>
    <scope>NUCLEOTIDE SEQUENCE [LARGE SCALE GENOMIC DNA]</scope>
    <source>
        <strain evidence="3 4">Ys</strain>
    </source>
</reference>
<dbReference type="PANTHER" id="PTHR43798">
    <property type="entry name" value="MONOACYLGLYCEROL LIPASE"/>
    <property type="match status" value="1"/>
</dbReference>
<evidence type="ECO:0000313" key="3">
    <source>
        <dbReference type="EMBL" id="GCC52161.1"/>
    </source>
</evidence>
<evidence type="ECO:0000259" key="2">
    <source>
        <dbReference type="Pfam" id="PF12697"/>
    </source>
</evidence>
<evidence type="ECO:0000313" key="4">
    <source>
        <dbReference type="Proteomes" id="UP000288227"/>
    </source>
</evidence>
<dbReference type="OrthoDB" id="7172093at2"/>